<evidence type="ECO:0000313" key="4">
    <source>
        <dbReference type="Proteomes" id="UP000076874"/>
    </source>
</evidence>
<comment type="similarity">
    <text evidence="1">Belongs to the CWC16 family.</text>
</comment>
<dbReference type="OrthoDB" id="360327at2759"/>
<protein>
    <submittedName>
        <fullName evidence="3">DUF455 domain containing protein</fullName>
    </submittedName>
</protein>
<feature type="region of interest" description="Disordered" evidence="2">
    <location>
        <begin position="221"/>
        <end position="291"/>
    </location>
</feature>
<sequence>MQGFNMGRYVPPDQEGLVNSSGNQLHNRPRGAQKTKRTTTPGGGATTVPVVRFEMPFAVWCDGCAARTPQGHPVLIAQGVRFNAEKHRRGAYYSTPIWGFRMRHPACGAWLEIRTDPAMTSYVVAEGGRRRREYADDDDDNDGGVQLDPAAAAAASAAAPAAADDDLRARLGGLGGGGAAGEEPLPLLPATAEDARHAALIEFGRPTPGVEAILARPLFAEEEEKEETKARKKKAKTMTGTDGEKRARDADQKTSKPTRSSTEHQHHHHHRHHRHHDKYAPTTQAAKRKRSIRDHLAATVLVNTRLTTDPFLGGLQRGRAAGTKSTKPPPLKGVKRVARDGATPADASASASASASGGRGGSRLSESQSAETGPSTVAGLVSYDSE</sequence>
<gene>
    <name evidence="3" type="ORF">SPI_04177</name>
</gene>
<dbReference type="PANTHER" id="PTHR12111:SF2">
    <property type="entry name" value="SPLICING FACTOR YJU2B-RELATED"/>
    <property type="match status" value="1"/>
</dbReference>
<dbReference type="GO" id="GO:0000398">
    <property type="term" value="P:mRNA splicing, via spliceosome"/>
    <property type="evidence" value="ECO:0007669"/>
    <property type="project" value="InterPro"/>
</dbReference>
<feature type="region of interest" description="Disordered" evidence="2">
    <location>
        <begin position="310"/>
        <end position="386"/>
    </location>
</feature>
<dbReference type="STRING" id="1081102.A0A167VHX7"/>
<name>A0A167VHX7_9HYPO</name>
<dbReference type="GO" id="GO:0005684">
    <property type="term" value="C:U2-type spliceosomal complex"/>
    <property type="evidence" value="ECO:0007669"/>
    <property type="project" value="TreeGrafter"/>
</dbReference>
<keyword evidence="4" id="KW-1185">Reference proteome</keyword>
<feature type="compositionally biased region" description="Basic and acidic residues" evidence="2">
    <location>
        <begin position="242"/>
        <end position="254"/>
    </location>
</feature>
<dbReference type="InterPro" id="IPR007590">
    <property type="entry name" value="Saf4/Yju2"/>
</dbReference>
<feature type="compositionally biased region" description="Polar residues" evidence="2">
    <location>
        <begin position="17"/>
        <end position="26"/>
    </location>
</feature>
<feature type="compositionally biased region" description="Basic residues" evidence="2">
    <location>
        <begin position="265"/>
        <end position="277"/>
    </location>
</feature>
<dbReference type="AlphaFoldDB" id="A0A167VHX7"/>
<proteinExistence type="inferred from homology"/>
<evidence type="ECO:0000256" key="1">
    <source>
        <dbReference type="ARBA" id="ARBA00005595"/>
    </source>
</evidence>
<feature type="compositionally biased region" description="Low complexity" evidence="2">
    <location>
        <begin position="341"/>
        <end position="369"/>
    </location>
</feature>
<organism evidence="3 4">
    <name type="scientific">Niveomyces insectorum RCEF 264</name>
    <dbReference type="NCBI Taxonomy" id="1081102"/>
    <lineage>
        <taxon>Eukaryota</taxon>
        <taxon>Fungi</taxon>
        <taxon>Dikarya</taxon>
        <taxon>Ascomycota</taxon>
        <taxon>Pezizomycotina</taxon>
        <taxon>Sordariomycetes</taxon>
        <taxon>Hypocreomycetidae</taxon>
        <taxon>Hypocreales</taxon>
        <taxon>Cordycipitaceae</taxon>
        <taxon>Niveomyces</taxon>
    </lineage>
</organism>
<feature type="compositionally biased region" description="Basic residues" evidence="2">
    <location>
        <begin position="27"/>
        <end position="37"/>
    </location>
</feature>
<dbReference type="EMBL" id="AZHD01000006">
    <property type="protein sequence ID" value="OAA62637.1"/>
    <property type="molecule type" value="Genomic_DNA"/>
</dbReference>
<reference evidence="3 4" key="1">
    <citation type="journal article" date="2016" name="Genome Biol. Evol.">
        <title>Divergent and convergent evolution of fungal pathogenicity.</title>
        <authorList>
            <person name="Shang Y."/>
            <person name="Xiao G."/>
            <person name="Zheng P."/>
            <person name="Cen K."/>
            <person name="Zhan S."/>
            <person name="Wang C."/>
        </authorList>
    </citation>
    <scope>NUCLEOTIDE SEQUENCE [LARGE SCALE GENOMIC DNA]</scope>
    <source>
        <strain evidence="3 4">RCEF 264</strain>
    </source>
</reference>
<dbReference type="Pfam" id="PF04502">
    <property type="entry name" value="Saf4_Yju2"/>
    <property type="match status" value="1"/>
</dbReference>
<dbReference type="Proteomes" id="UP000076874">
    <property type="component" value="Unassembled WGS sequence"/>
</dbReference>
<evidence type="ECO:0000313" key="3">
    <source>
        <dbReference type="EMBL" id="OAA62637.1"/>
    </source>
</evidence>
<feature type="region of interest" description="Disordered" evidence="2">
    <location>
        <begin position="1"/>
        <end position="47"/>
    </location>
</feature>
<dbReference type="PANTHER" id="PTHR12111">
    <property type="entry name" value="SPLICING FACTOR YJU2"/>
    <property type="match status" value="1"/>
</dbReference>
<dbReference type="GO" id="GO:0071014">
    <property type="term" value="C:post-mRNA release spliceosomal complex"/>
    <property type="evidence" value="ECO:0007669"/>
    <property type="project" value="TreeGrafter"/>
</dbReference>
<evidence type="ECO:0000256" key="2">
    <source>
        <dbReference type="SAM" id="MobiDB-lite"/>
    </source>
</evidence>
<accession>A0A167VHX7</accession>
<comment type="caution">
    <text evidence="3">The sequence shown here is derived from an EMBL/GenBank/DDBJ whole genome shotgun (WGS) entry which is preliminary data.</text>
</comment>